<evidence type="ECO:0000313" key="3">
    <source>
        <dbReference type="Proteomes" id="UP001501692"/>
    </source>
</evidence>
<keyword evidence="3" id="KW-1185">Reference proteome</keyword>
<gene>
    <name evidence="2" type="ORF">GCM10023315_02790</name>
</gene>
<evidence type="ECO:0000259" key="1">
    <source>
        <dbReference type="Pfam" id="PF01642"/>
    </source>
</evidence>
<reference evidence="3" key="1">
    <citation type="journal article" date="2019" name="Int. J. Syst. Evol. Microbiol.">
        <title>The Global Catalogue of Microorganisms (GCM) 10K type strain sequencing project: providing services to taxonomists for standard genome sequencing and annotation.</title>
        <authorList>
            <consortium name="The Broad Institute Genomics Platform"/>
            <consortium name="The Broad Institute Genome Sequencing Center for Infectious Disease"/>
            <person name="Wu L."/>
            <person name="Ma J."/>
        </authorList>
    </citation>
    <scope>NUCLEOTIDE SEQUENCE [LARGE SCALE GENOMIC DNA]</scope>
    <source>
        <strain evidence="3">JCM 18287</strain>
    </source>
</reference>
<dbReference type="PANTHER" id="PTHR48101">
    <property type="entry name" value="METHYLMALONYL-COA MUTASE, MITOCHONDRIAL-RELATED"/>
    <property type="match status" value="1"/>
</dbReference>
<feature type="domain" description="Methylmalonyl-CoA mutase alpha/beta chain catalytic" evidence="1">
    <location>
        <begin position="169"/>
        <end position="439"/>
    </location>
</feature>
<sequence length="453" mass="52532">MTKQLFSEFDSVSSKQWKQKIQFDLKGADYNESLVWNTNEDIAIKPFYHADDFDNLPETSNTKATEWKICQSIYVANTEKSNSKAIEVLERGAESIKFIIPSEDISIQELLKNIDLDNTQIYFILQFLPEDFSKQFSNIHNRKNVFFHLDVIHNLAKNGNFFKSFKEDFATFESVVKQTKLISINTSLYQNAGANMVQQLAYTLAHVNEYLNHFKSLPLNKLKVVFHVSISTNYFFEIAKLRALRLLWETLATEYGINTNCHIVATTSKRNKTLYDYNTNMLRTTTECMSAILGGANTICNLPYDTIYHKDNEFGERIARNQLLILKHESYFDKVDNPADGAYYIETLTNQLAEKGLELFKNIERNGGFLKQLKEGLIQRKIKESASKEQNQFNTGEEVLLGTNKHPNLNDVMKDELEIYPFVKTNKRKTLIEPIIEKRLSENLEQERLKNEK</sequence>
<dbReference type="Pfam" id="PF01642">
    <property type="entry name" value="MM_CoA_mutase"/>
    <property type="match status" value="1"/>
</dbReference>
<dbReference type="Proteomes" id="UP001501692">
    <property type="component" value="Unassembled WGS sequence"/>
</dbReference>
<dbReference type="Gene3D" id="3.20.20.240">
    <property type="entry name" value="Methylmalonyl-CoA mutase"/>
    <property type="match status" value="1"/>
</dbReference>
<accession>A0ABP9H0F7</accession>
<evidence type="ECO:0000313" key="2">
    <source>
        <dbReference type="EMBL" id="GAA4958709.1"/>
    </source>
</evidence>
<dbReference type="InterPro" id="IPR016176">
    <property type="entry name" value="Cbl-dep_enz_cat"/>
</dbReference>
<dbReference type="PANTHER" id="PTHR48101:SF1">
    <property type="entry name" value="METHYLMALONYL-COA MUTASE, LARGE SUBUNIT"/>
    <property type="match status" value="1"/>
</dbReference>
<organism evidence="2 3">
    <name type="scientific">Algibacter aquimarinus</name>
    <dbReference type="NCBI Taxonomy" id="1136748"/>
    <lineage>
        <taxon>Bacteria</taxon>
        <taxon>Pseudomonadati</taxon>
        <taxon>Bacteroidota</taxon>
        <taxon>Flavobacteriia</taxon>
        <taxon>Flavobacteriales</taxon>
        <taxon>Flavobacteriaceae</taxon>
        <taxon>Algibacter</taxon>
    </lineage>
</organism>
<proteinExistence type="predicted"/>
<dbReference type="SUPFAM" id="SSF51703">
    <property type="entry name" value="Cobalamin (vitamin B12)-dependent enzymes"/>
    <property type="match status" value="1"/>
</dbReference>
<protein>
    <submittedName>
        <fullName evidence="2">Methylmalonyl-CoA mutase subunit beta</fullName>
    </submittedName>
</protein>
<dbReference type="InterPro" id="IPR006099">
    <property type="entry name" value="MeMalonylCoA_mutase_a/b_cat"/>
</dbReference>
<dbReference type="CDD" id="cd03677">
    <property type="entry name" value="MM_CoA_mutase_beta"/>
    <property type="match status" value="1"/>
</dbReference>
<comment type="caution">
    <text evidence="2">The sequence shown here is derived from an EMBL/GenBank/DDBJ whole genome shotgun (WGS) entry which is preliminary data.</text>
</comment>
<dbReference type="RefSeq" id="WP_345163684.1">
    <property type="nucleotide sequence ID" value="NZ_BAABJK010000002.1"/>
</dbReference>
<dbReference type="EMBL" id="BAABJK010000002">
    <property type="protein sequence ID" value="GAA4958709.1"/>
    <property type="molecule type" value="Genomic_DNA"/>
</dbReference>
<name>A0ABP9H0F7_9FLAO</name>